<accession>A0ABU2CYN6</accession>
<protein>
    <recommendedName>
        <fullName evidence="4">DUF3829 domain-containing protein</fullName>
    </recommendedName>
</protein>
<name>A0ABU2CYN6_9EURY</name>
<comment type="caution">
    <text evidence="2">The sequence shown here is derived from an EMBL/GenBank/DDBJ whole genome shotgun (WGS) entry which is preliminary data.</text>
</comment>
<gene>
    <name evidence="2" type="ORF">RG963_03390</name>
</gene>
<keyword evidence="1" id="KW-0472">Membrane</keyword>
<dbReference type="RefSeq" id="WP_310574872.1">
    <property type="nucleotide sequence ID" value="NZ_JAVKPK010000009.1"/>
</dbReference>
<reference evidence="3" key="1">
    <citation type="submission" date="2023-07" db="EMBL/GenBank/DDBJ databases">
        <title>Whole-genome sequencing of a new Methanosarcina sp. Z-7115.</title>
        <authorList>
            <person name="Zhilina T.N."/>
            <person name="Merkel A.Y."/>
        </authorList>
    </citation>
    <scope>NUCLEOTIDE SEQUENCE [LARGE SCALE GENOMIC DNA]</scope>
    <source>
        <strain evidence="3">Z-7115</strain>
    </source>
</reference>
<keyword evidence="3" id="KW-1185">Reference proteome</keyword>
<organism evidence="2 3">
    <name type="scientific">Methanosarcina baikalica</name>
    <dbReference type="NCBI Taxonomy" id="3073890"/>
    <lineage>
        <taxon>Archaea</taxon>
        <taxon>Methanobacteriati</taxon>
        <taxon>Methanobacteriota</taxon>
        <taxon>Stenosarchaea group</taxon>
        <taxon>Methanomicrobia</taxon>
        <taxon>Methanosarcinales</taxon>
        <taxon>Methanosarcinaceae</taxon>
        <taxon>Methanosarcina</taxon>
    </lineage>
</organism>
<keyword evidence="1" id="KW-0812">Transmembrane</keyword>
<evidence type="ECO:0000313" key="2">
    <source>
        <dbReference type="EMBL" id="MDR7664844.1"/>
    </source>
</evidence>
<dbReference type="PROSITE" id="PS51257">
    <property type="entry name" value="PROKAR_LIPOPROTEIN"/>
    <property type="match status" value="1"/>
</dbReference>
<proteinExistence type="predicted"/>
<evidence type="ECO:0000313" key="3">
    <source>
        <dbReference type="Proteomes" id="UP001246244"/>
    </source>
</evidence>
<keyword evidence="1" id="KW-1133">Transmembrane helix</keyword>
<sequence>MNKNHLIISLIFIVTTIACGCAGGGYQDRQWEYSMARHTSSLSSDFKTVSDASKSDDFKTLVTYGQYIADDTQKAIDENNQFKVSPKLQEAQKEWGLAMQDYNSAGKLMVKAGNEELANIDAVADINQYKEYLKTGYNHYNRANTLCLDIHG</sequence>
<evidence type="ECO:0000256" key="1">
    <source>
        <dbReference type="SAM" id="Phobius"/>
    </source>
</evidence>
<dbReference type="Proteomes" id="UP001246244">
    <property type="component" value="Unassembled WGS sequence"/>
</dbReference>
<evidence type="ECO:0008006" key="4">
    <source>
        <dbReference type="Google" id="ProtNLM"/>
    </source>
</evidence>
<dbReference type="EMBL" id="JAVKPK010000009">
    <property type="protein sequence ID" value="MDR7664844.1"/>
    <property type="molecule type" value="Genomic_DNA"/>
</dbReference>
<feature type="transmembrane region" description="Helical" evidence="1">
    <location>
        <begin position="6"/>
        <end position="26"/>
    </location>
</feature>